<organism evidence="3 4">
    <name type="scientific">Vagococcus proximus</name>
    <dbReference type="NCBI Taxonomy" id="2991417"/>
    <lineage>
        <taxon>Bacteria</taxon>
        <taxon>Bacillati</taxon>
        <taxon>Bacillota</taxon>
        <taxon>Bacilli</taxon>
        <taxon>Lactobacillales</taxon>
        <taxon>Enterococcaceae</taxon>
        <taxon>Vagococcus</taxon>
    </lineage>
</organism>
<dbReference type="EMBL" id="JAPDSH010000002">
    <property type="protein sequence ID" value="MDF0479272.1"/>
    <property type="molecule type" value="Genomic_DNA"/>
</dbReference>
<evidence type="ECO:0000259" key="1">
    <source>
        <dbReference type="Pfam" id="PF08348"/>
    </source>
</evidence>
<gene>
    <name evidence="3" type="ORF">OL233_03130</name>
</gene>
<dbReference type="Pfam" id="PF08348">
    <property type="entry name" value="PAS_6"/>
    <property type="match status" value="1"/>
</dbReference>
<dbReference type="RefSeq" id="WP_275470923.1">
    <property type="nucleotide sequence ID" value="NZ_JAPDSH010000002.1"/>
</dbReference>
<evidence type="ECO:0000313" key="4">
    <source>
        <dbReference type="Proteomes" id="UP001147148"/>
    </source>
</evidence>
<keyword evidence="4" id="KW-1185">Reference proteome</keyword>
<dbReference type="InterPro" id="IPR039445">
    <property type="entry name" value="DauR-like_HTH"/>
</dbReference>
<feature type="domain" description="Transcriptional regulator DauR-like HTH" evidence="2">
    <location>
        <begin position="157"/>
        <end position="217"/>
    </location>
</feature>
<name>A0ABT5WZT5_9ENTE</name>
<dbReference type="PANTHER" id="PTHR35568">
    <property type="entry name" value="TRANSCRIPTIONAL REGULATOR DAUR"/>
    <property type="match status" value="1"/>
</dbReference>
<reference evidence="3" key="1">
    <citation type="submission" date="2022-10" db="EMBL/GenBank/DDBJ databases">
        <title>Vagococcus sp. isolated from poultry meat.</title>
        <authorList>
            <person name="Johansson P."/>
            <person name="Bjorkroth J."/>
        </authorList>
    </citation>
    <scope>NUCLEOTIDE SEQUENCE</scope>
    <source>
        <strain evidence="3">PNs007</strain>
    </source>
</reference>
<accession>A0ABT5WZT5</accession>
<protein>
    <submittedName>
        <fullName evidence="3">PAS domain-containing protein</fullName>
    </submittedName>
</protein>
<sequence>MKYNQIFNYYKVLVPFIHEILGENSEILLHDVSSPESSIIALSGNLSNRKIGGPLTDMALKQIKEQKYLTSDYVANYRSHTTDGKLCRSSSYFIKDDTHQLIGMLCINVLVSDLVDMRDQLTKLIGLTSFPIDNTPTVSEIIADEPEKLGQNIDELMASLIDSTLDHYPSMTRELSITDKEDIIADLSDKGVFLLKGGVAEVAKRLEMSEPSIYRYMAKIK</sequence>
<dbReference type="InterPro" id="IPR013559">
    <property type="entry name" value="YheO"/>
</dbReference>
<dbReference type="PANTHER" id="PTHR35568:SF1">
    <property type="entry name" value="TRANSCRIPTIONAL REGULATOR DAUR"/>
    <property type="match status" value="1"/>
</dbReference>
<evidence type="ECO:0000313" key="3">
    <source>
        <dbReference type="EMBL" id="MDF0479272.1"/>
    </source>
</evidence>
<proteinExistence type="predicted"/>
<dbReference type="Proteomes" id="UP001147148">
    <property type="component" value="Unassembled WGS sequence"/>
</dbReference>
<dbReference type="Pfam" id="PF13309">
    <property type="entry name" value="HTH_22"/>
    <property type="match status" value="1"/>
</dbReference>
<feature type="domain" description="YheO-like" evidence="1">
    <location>
        <begin position="9"/>
        <end position="118"/>
    </location>
</feature>
<comment type="caution">
    <text evidence="3">The sequence shown here is derived from an EMBL/GenBank/DDBJ whole genome shotgun (WGS) entry which is preliminary data.</text>
</comment>
<evidence type="ECO:0000259" key="2">
    <source>
        <dbReference type="Pfam" id="PF13309"/>
    </source>
</evidence>
<dbReference type="InterPro" id="IPR039446">
    <property type="entry name" value="DauR-like"/>
</dbReference>